<dbReference type="PANTHER" id="PTHR11799:SF12">
    <property type="entry name" value="PARAOXONASE-RELATED"/>
    <property type="match status" value="1"/>
</dbReference>
<dbReference type="SUPFAM" id="SSF63829">
    <property type="entry name" value="Calcium-dependent phosphotriesterase"/>
    <property type="match status" value="1"/>
</dbReference>
<evidence type="ECO:0000313" key="1">
    <source>
        <dbReference type="EMBL" id="SVA47613.1"/>
    </source>
</evidence>
<sequence length="331" mass="35873">VLLIGGYAIFFYLEANREIEPHFAGQCEIVELDGSSEDIQVDRERGLAYLSLFDRSSGMSGETVAQGTIARIDLNAEVPVITSALISAPEHLHPHGLSLFIDADGQRYMFVINHPEDRENGEEAVESFRETEPGSFAHVETFKNVLLTHPNDLVAVGPREFYVAIDDPRREGNSTNLLHFRGDDVGISTDDIESGGGINASADGRFVYVAETYAKAIRVFGRNLADGKLASIRRINLESAPDNIDIANDGSLVVGAHSNTAALVLHFMTGSDSPSQVLQISTDASGNDTVKEIYLNRGEEISAGSVGATYNDLLIIGSITARKILLCRYDS</sequence>
<evidence type="ECO:0008006" key="2">
    <source>
        <dbReference type="Google" id="ProtNLM"/>
    </source>
</evidence>
<dbReference type="InterPro" id="IPR011042">
    <property type="entry name" value="6-blade_b-propeller_TolB-like"/>
</dbReference>
<dbReference type="InterPro" id="IPR019405">
    <property type="entry name" value="Lactonase_7-beta_prop"/>
</dbReference>
<name>A0A381W6U2_9ZZZZ</name>
<dbReference type="Gene3D" id="2.120.10.30">
    <property type="entry name" value="TolB, C-terminal domain"/>
    <property type="match status" value="1"/>
</dbReference>
<dbReference type="EMBL" id="UINC01010727">
    <property type="protein sequence ID" value="SVA47613.1"/>
    <property type="molecule type" value="Genomic_DNA"/>
</dbReference>
<accession>A0A381W6U2</accession>
<reference evidence="1" key="1">
    <citation type="submission" date="2018-05" db="EMBL/GenBank/DDBJ databases">
        <authorList>
            <person name="Lanie J.A."/>
            <person name="Ng W.-L."/>
            <person name="Kazmierczak K.M."/>
            <person name="Andrzejewski T.M."/>
            <person name="Davidsen T.M."/>
            <person name="Wayne K.J."/>
            <person name="Tettelin H."/>
            <person name="Glass J.I."/>
            <person name="Rusch D."/>
            <person name="Podicherti R."/>
            <person name="Tsui H.-C.T."/>
            <person name="Winkler M.E."/>
        </authorList>
    </citation>
    <scope>NUCLEOTIDE SEQUENCE</scope>
</reference>
<feature type="non-terminal residue" evidence="1">
    <location>
        <position position="1"/>
    </location>
</feature>
<proteinExistence type="predicted"/>
<dbReference type="AlphaFoldDB" id="A0A381W6U2"/>
<protein>
    <recommendedName>
        <fullName evidence="2">SMP-30/Gluconolactonase/LRE-like region domain-containing protein</fullName>
    </recommendedName>
</protein>
<gene>
    <name evidence="1" type="ORF">METZ01_LOCUS100467</name>
</gene>
<dbReference type="Pfam" id="PF10282">
    <property type="entry name" value="Lactonase"/>
    <property type="match status" value="1"/>
</dbReference>
<organism evidence="1">
    <name type="scientific">marine metagenome</name>
    <dbReference type="NCBI Taxonomy" id="408172"/>
    <lineage>
        <taxon>unclassified sequences</taxon>
        <taxon>metagenomes</taxon>
        <taxon>ecological metagenomes</taxon>
    </lineage>
</organism>
<dbReference type="PANTHER" id="PTHR11799">
    <property type="entry name" value="PARAOXONASE"/>
    <property type="match status" value="1"/>
</dbReference>
<dbReference type="InterPro" id="IPR051288">
    <property type="entry name" value="Serum_paraoxonase/arylesterase"/>
</dbReference>